<accession>A0A7T3DH69</accession>
<evidence type="ECO:0000313" key="1">
    <source>
        <dbReference type="EMBL" id="QPS83513.1"/>
    </source>
</evidence>
<dbReference type="KEGG" id="dla:I6G47_10785"/>
<reference evidence="1 2" key="1">
    <citation type="submission" date="2020-12" db="EMBL/GenBank/DDBJ databases">
        <title>FDA dAtabase for Regulatory Grade micrObial Sequences (FDA-ARGOS): Supporting development and validation of Infectious Disease Dx tests.</title>
        <authorList>
            <person name="Sproer C."/>
            <person name="Gronow S."/>
            <person name="Severitt S."/>
            <person name="Schroder I."/>
            <person name="Tallon L."/>
            <person name="Sadzewicz L."/>
            <person name="Zhao X."/>
            <person name="Boylan J."/>
            <person name="Ott S."/>
            <person name="Bowen H."/>
            <person name="Vavikolanu K."/>
            <person name="Mehta A."/>
            <person name="Aluvathingal J."/>
            <person name="Nadendla S."/>
            <person name="Lowell S."/>
            <person name="Myers T."/>
            <person name="Yan Y."/>
            <person name="Sichtig H."/>
        </authorList>
    </citation>
    <scope>NUCLEOTIDE SEQUENCE [LARGE SCALE GENOMIC DNA]</scope>
    <source>
        <strain evidence="1 2">FDAARGOS_890</strain>
    </source>
</reference>
<dbReference type="AlphaFoldDB" id="A0A7T3DH69"/>
<dbReference type="Proteomes" id="UP000595064">
    <property type="component" value="Chromosome"/>
</dbReference>
<evidence type="ECO:0000313" key="2">
    <source>
        <dbReference type="Proteomes" id="UP000595064"/>
    </source>
</evidence>
<protein>
    <submittedName>
        <fullName evidence="1">Uncharacterized protein</fullName>
    </submittedName>
</protein>
<dbReference type="EMBL" id="CP065748">
    <property type="protein sequence ID" value="QPS83513.1"/>
    <property type="molecule type" value="Genomic_DNA"/>
</dbReference>
<gene>
    <name evidence="1" type="ORF">I6G47_10785</name>
</gene>
<keyword evidence="2" id="KW-1185">Reference proteome</keyword>
<dbReference type="RefSeq" id="WP_016454458.1">
    <property type="nucleotide sequence ID" value="NZ_CP065748.1"/>
</dbReference>
<name>A0A7T3DH69_9BURK</name>
<organism evidence="1 2">
    <name type="scientific">Delftia lacustris</name>
    <dbReference type="NCBI Taxonomy" id="558537"/>
    <lineage>
        <taxon>Bacteria</taxon>
        <taxon>Pseudomonadati</taxon>
        <taxon>Pseudomonadota</taxon>
        <taxon>Betaproteobacteria</taxon>
        <taxon>Burkholderiales</taxon>
        <taxon>Comamonadaceae</taxon>
        <taxon>Delftia</taxon>
    </lineage>
</organism>
<sequence>MSQTNHPYALLWSQSQCAMHIEPVMDMLTENRRACAQNRRMDYVPIAIGTRAECDAAANRLRPVLCERRSGAKRADACQEPA</sequence>
<proteinExistence type="predicted"/>